<dbReference type="RefSeq" id="XP_040678406.1">
    <property type="nucleotide sequence ID" value="XM_040823735.1"/>
</dbReference>
<evidence type="ECO:0000313" key="3">
    <source>
        <dbReference type="Proteomes" id="UP000030816"/>
    </source>
</evidence>
<evidence type="ECO:0000256" key="1">
    <source>
        <dbReference type="SAM" id="MobiDB-lite"/>
    </source>
</evidence>
<dbReference type="Proteomes" id="UP000030816">
    <property type="component" value="Unassembled WGS sequence"/>
</dbReference>
<feature type="region of interest" description="Disordered" evidence="1">
    <location>
        <begin position="327"/>
        <end position="364"/>
    </location>
</feature>
<evidence type="ECO:0000313" key="2">
    <source>
        <dbReference type="EMBL" id="KHN97340.1"/>
    </source>
</evidence>
<feature type="compositionally biased region" description="Basic and acidic residues" evidence="1">
    <location>
        <begin position="343"/>
        <end position="353"/>
    </location>
</feature>
<dbReference type="OrthoDB" id="5145419at2759"/>
<gene>
    <name evidence="2" type="ORF">MAM_04937</name>
</gene>
<accession>A0A0B2WWV5</accession>
<dbReference type="EMBL" id="AZHE01000011">
    <property type="protein sequence ID" value="KHN97340.1"/>
    <property type="molecule type" value="Genomic_DNA"/>
</dbReference>
<reference evidence="2 3" key="1">
    <citation type="journal article" date="2014" name="Proc. Natl. Acad. Sci. U.S.A.">
        <title>Trajectory and genomic determinants of fungal-pathogen speciation and host adaptation.</title>
        <authorList>
            <person name="Hu X."/>
            <person name="Xiao G."/>
            <person name="Zheng P."/>
            <person name="Shang Y."/>
            <person name="Su Y."/>
            <person name="Zhang X."/>
            <person name="Liu X."/>
            <person name="Zhan S."/>
            <person name="St Leger R.J."/>
            <person name="Wang C."/>
        </authorList>
    </citation>
    <scope>NUCLEOTIDE SEQUENCE [LARGE SCALE GENOMIC DNA]</scope>
    <source>
        <strain evidence="2 3">ARSEF 1941</strain>
    </source>
</reference>
<comment type="caution">
    <text evidence="2">The sequence shown here is derived from an EMBL/GenBank/DDBJ whole genome shotgun (WGS) entry which is preliminary data.</text>
</comment>
<name>A0A0B2WWV5_METAS</name>
<dbReference type="GeneID" id="63739392"/>
<dbReference type="AlphaFoldDB" id="A0A0B2WWV5"/>
<feature type="region of interest" description="Disordered" evidence="1">
    <location>
        <begin position="76"/>
        <end position="127"/>
    </location>
</feature>
<dbReference type="HOGENOM" id="CLU_804592_0_0_1"/>
<organism evidence="2 3">
    <name type="scientific">Metarhizium album (strain ARSEF 1941)</name>
    <dbReference type="NCBI Taxonomy" id="1081103"/>
    <lineage>
        <taxon>Eukaryota</taxon>
        <taxon>Fungi</taxon>
        <taxon>Dikarya</taxon>
        <taxon>Ascomycota</taxon>
        <taxon>Pezizomycotina</taxon>
        <taxon>Sordariomycetes</taxon>
        <taxon>Hypocreomycetidae</taxon>
        <taxon>Hypocreales</taxon>
        <taxon>Clavicipitaceae</taxon>
        <taxon>Metarhizium</taxon>
    </lineage>
</organism>
<feature type="compositionally biased region" description="Acidic residues" evidence="1">
    <location>
        <begin position="354"/>
        <end position="364"/>
    </location>
</feature>
<sequence>MSRQWEVNNLVIRGNDLVLFGNGRMQVAVNILIRAIHPTTLQPVTLTAAELSSIELCDYYNTSEKLTGGWTYTTQENEFSHSMPPGRKDPDEEEPEAADKEEPEAADKKEPEAAEGEPRANDQAQRYWVSTTRFESKDIAARIRQPNNVVITTRTGNFDTRVTLRGVVPVSYHMGNVSFERYDTANASNWDQDNYYLRSNVHNFKKVDRFGHLPASYAVHGMRHSIGHYTNRGRKFIRYIWDMGPRTTVRVGYTHRADGSSYPGGKTADIVIREQAHTLCLTRFRLDNEPTNLYPNGFIFNTWFRIFDIYGNSGEFTVVPSSDRNTMSLRSGAARLGPGSDEPDTHPKEKDDPSPEETEEPEAS</sequence>
<keyword evidence="3" id="KW-1185">Reference proteome</keyword>
<feature type="compositionally biased region" description="Basic and acidic residues" evidence="1">
    <location>
        <begin position="97"/>
        <end position="120"/>
    </location>
</feature>
<proteinExistence type="predicted"/>
<protein>
    <submittedName>
        <fullName evidence="2">Uncharacterized protein</fullName>
    </submittedName>
</protein>